<dbReference type="Proteomes" id="UP000198742">
    <property type="component" value="Unassembled WGS sequence"/>
</dbReference>
<dbReference type="EMBL" id="FNRT01000002">
    <property type="protein sequence ID" value="SEB60221.1"/>
    <property type="molecule type" value="Genomic_DNA"/>
</dbReference>
<accession>A0A1H4KP02</accession>
<gene>
    <name evidence="1" type="ORF">SAMN04489844_0649</name>
</gene>
<evidence type="ECO:0000313" key="2">
    <source>
        <dbReference type="Proteomes" id="UP000198742"/>
    </source>
</evidence>
<dbReference type="STRING" id="402596.SAMN04489844_0649"/>
<name>A0A1H4KP02_9ACTN</name>
<evidence type="ECO:0000313" key="1">
    <source>
        <dbReference type="EMBL" id="SEB60221.1"/>
    </source>
</evidence>
<protein>
    <submittedName>
        <fullName evidence="1">Uncharacterized protein</fullName>
    </submittedName>
</protein>
<dbReference type="AlphaFoldDB" id="A0A1H4KP02"/>
<sequence>MTLADAVAAHPELKGSLPWLERMFAVDAAEADGDARGALQLIEEMLLGPDGRPFWRPERVRRLRQLVELGADVPTWAVRRWAVAQAAQVSPGRPREAMDLAIRTRGGRSTLWGIDDDARSKILDHDWVYRQLVLHDHGGLADFLRRVASPDLRGLTGDMTSWSTAPMGGYELWEEASNHIVWRDLATSLPVTTLNLGSASMMAIGEGAIGRIVESDDVRLFESAPLCVPIDVAQAVADRPFAWIDAINEACRGPYGEVMTELIAKLNHFDLLFDLSSRSRRYLIQPPDPDLRSDRVVSGGNGTEYDVALVLAAVAGELERDENELCSCGRQHDERRPLEPLVAAAMLEPDTVGRLASMLVDSDAAALRDLELLLPSPADVLCRRLRRGLADAA</sequence>
<dbReference type="OrthoDB" id="3784203at2"/>
<proteinExistence type="predicted"/>
<organism evidence="1 2">
    <name type="scientific">Nocardioides exalbidus</name>
    <dbReference type="NCBI Taxonomy" id="402596"/>
    <lineage>
        <taxon>Bacteria</taxon>
        <taxon>Bacillati</taxon>
        <taxon>Actinomycetota</taxon>
        <taxon>Actinomycetes</taxon>
        <taxon>Propionibacteriales</taxon>
        <taxon>Nocardioidaceae</taxon>
        <taxon>Nocardioides</taxon>
    </lineage>
</organism>
<keyword evidence="2" id="KW-1185">Reference proteome</keyword>
<dbReference type="RefSeq" id="WP_090967837.1">
    <property type="nucleotide sequence ID" value="NZ_FNRT01000002.1"/>
</dbReference>
<reference evidence="2" key="1">
    <citation type="submission" date="2016-10" db="EMBL/GenBank/DDBJ databases">
        <authorList>
            <person name="Varghese N."/>
            <person name="Submissions S."/>
        </authorList>
    </citation>
    <scope>NUCLEOTIDE SEQUENCE [LARGE SCALE GENOMIC DNA]</scope>
    <source>
        <strain evidence="2">DSM 22017</strain>
    </source>
</reference>